<dbReference type="Proteomes" id="UP000317550">
    <property type="component" value="Chromosome"/>
</dbReference>
<organism evidence="1 2">
    <name type="scientific">Chitinimonas arctica</name>
    <dbReference type="NCBI Taxonomy" id="2594795"/>
    <lineage>
        <taxon>Bacteria</taxon>
        <taxon>Pseudomonadati</taxon>
        <taxon>Pseudomonadota</taxon>
        <taxon>Betaproteobacteria</taxon>
        <taxon>Neisseriales</taxon>
        <taxon>Chitinibacteraceae</taxon>
        <taxon>Chitinimonas</taxon>
    </lineage>
</organism>
<dbReference type="Pfam" id="PF13646">
    <property type="entry name" value="HEAT_2"/>
    <property type="match status" value="1"/>
</dbReference>
<dbReference type="InterPro" id="IPR011989">
    <property type="entry name" value="ARM-like"/>
</dbReference>
<sequence length="164" mass="17969">MDLLELKNQSDVGDIIDALYALGAKGKNAASPQLIQVLKGLAKHEDPAVREEVAACAGIRLRLAELYPVFLDRLRDEEDDVSVLPPLIDAVVALGIHGAGTCAEITKILSDYVFDEKEDDEVRGVAYLGVLKLWGKISPREYAVAPRVLSEMSWDAKLIRDLVD</sequence>
<dbReference type="KEGG" id="cari:FNU76_19920"/>
<proteinExistence type="predicted"/>
<name>A0A516SJV9_9NEIS</name>
<dbReference type="EMBL" id="CP041730">
    <property type="protein sequence ID" value="QDQ28441.1"/>
    <property type="molecule type" value="Genomic_DNA"/>
</dbReference>
<reference evidence="2" key="1">
    <citation type="submission" date="2019-07" db="EMBL/GenBank/DDBJ databases">
        <title>Chitinimonas sp. nov., isolated from Ny-Alesund, arctica soil.</title>
        <authorList>
            <person name="Xu Q."/>
            <person name="Peng F."/>
        </authorList>
    </citation>
    <scope>NUCLEOTIDE SEQUENCE [LARGE SCALE GENOMIC DNA]</scope>
    <source>
        <strain evidence="2">R3-44</strain>
    </source>
</reference>
<keyword evidence="2" id="KW-1185">Reference proteome</keyword>
<accession>A0A516SJV9</accession>
<evidence type="ECO:0000313" key="1">
    <source>
        <dbReference type="EMBL" id="QDQ28441.1"/>
    </source>
</evidence>
<gene>
    <name evidence="1" type="ORF">FNU76_19920</name>
</gene>
<dbReference type="InterPro" id="IPR016024">
    <property type="entry name" value="ARM-type_fold"/>
</dbReference>
<protein>
    <submittedName>
        <fullName evidence="1">HEAT repeat domain-containing protein</fullName>
    </submittedName>
</protein>
<evidence type="ECO:0000313" key="2">
    <source>
        <dbReference type="Proteomes" id="UP000317550"/>
    </source>
</evidence>
<dbReference type="SUPFAM" id="SSF48371">
    <property type="entry name" value="ARM repeat"/>
    <property type="match status" value="1"/>
</dbReference>
<dbReference type="RefSeq" id="WP_144279824.1">
    <property type="nucleotide sequence ID" value="NZ_CP041730.1"/>
</dbReference>
<dbReference type="Gene3D" id="1.25.10.10">
    <property type="entry name" value="Leucine-rich Repeat Variant"/>
    <property type="match status" value="1"/>
</dbReference>
<dbReference type="AlphaFoldDB" id="A0A516SJV9"/>